<evidence type="ECO:0000313" key="2">
    <source>
        <dbReference type="Proteomes" id="UP000263486"/>
    </source>
</evidence>
<sequence length="73" mass="9238">MNLEELEEVMTKRDYENYMELCEEDHEKFTQEWFETEDLKQEILEKYGLDNPEDPYEIELRDDYDYDYDDYEN</sequence>
<gene>
    <name evidence="1" type="ORF">DYH56_04575</name>
</gene>
<dbReference type="RefSeq" id="WP_114641686.1">
    <property type="nucleotide sequence ID" value="NZ_JAACIO010000007.1"/>
</dbReference>
<keyword evidence="2" id="KW-1185">Reference proteome</keyword>
<reference evidence="1 2" key="1">
    <citation type="submission" date="2018-08" db="EMBL/GenBank/DDBJ databases">
        <title>Draft genome sequence of Psychrilyobacter sp. strain SD5 isolated from Black Sea water.</title>
        <authorList>
            <person name="Yadav S."/>
            <person name="Villanueva L."/>
            <person name="Damste J.S.S."/>
        </authorList>
    </citation>
    <scope>NUCLEOTIDE SEQUENCE [LARGE SCALE GENOMIC DNA]</scope>
    <source>
        <strain evidence="1 2">SD5</strain>
    </source>
</reference>
<dbReference type="EMBL" id="QUAJ01000006">
    <property type="protein sequence ID" value="REI42002.1"/>
    <property type="molecule type" value="Genomic_DNA"/>
</dbReference>
<organism evidence="1 2">
    <name type="scientific">Psychrilyobacter piezotolerans</name>
    <dbReference type="NCBI Taxonomy" id="2293438"/>
    <lineage>
        <taxon>Bacteria</taxon>
        <taxon>Fusobacteriati</taxon>
        <taxon>Fusobacteriota</taxon>
        <taxon>Fusobacteriia</taxon>
        <taxon>Fusobacteriales</taxon>
        <taxon>Fusobacteriaceae</taxon>
        <taxon>Psychrilyobacter</taxon>
    </lineage>
</organism>
<dbReference type="Proteomes" id="UP000263486">
    <property type="component" value="Unassembled WGS sequence"/>
</dbReference>
<proteinExistence type="predicted"/>
<comment type="caution">
    <text evidence="1">The sequence shown here is derived from an EMBL/GenBank/DDBJ whole genome shotgun (WGS) entry which is preliminary data.</text>
</comment>
<evidence type="ECO:0008006" key="3">
    <source>
        <dbReference type="Google" id="ProtNLM"/>
    </source>
</evidence>
<protein>
    <recommendedName>
        <fullName evidence="3">Phage protein</fullName>
    </recommendedName>
</protein>
<name>A0ABX9KJL9_9FUSO</name>
<evidence type="ECO:0000313" key="1">
    <source>
        <dbReference type="EMBL" id="REI42002.1"/>
    </source>
</evidence>
<accession>A0ABX9KJL9</accession>